<evidence type="ECO:0000256" key="8">
    <source>
        <dbReference type="SAM" id="Phobius"/>
    </source>
</evidence>
<gene>
    <name evidence="9" type="ORF">XYLVIOL_LOCUS1821</name>
</gene>
<evidence type="ECO:0000256" key="7">
    <source>
        <dbReference type="SAM" id="Coils"/>
    </source>
</evidence>
<dbReference type="Pfam" id="PF15188">
    <property type="entry name" value="CCDC-167"/>
    <property type="match status" value="1"/>
</dbReference>
<dbReference type="InterPro" id="IPR028194">
    <property type="entry name" value="CC167"/>
</dbReference>
<dbReference type="PANTHER" id="PTHR31759">
    <property type="entry name" value="COILED-COIL DOMAIN-CONTAINING PROTEIN 167"/>
    <property type="match status" value="1"/>
</dbReference>
<reference evidence="9 10" key="1">
    <citation type="submission" date="2024-08" db="EMBL/GenBank/DDBJ databases">
        <authorList>
            <person name="Will J Nash"/>
            <person name="Angela Man"/>
            <person name="Seanna McTaggart"/>
            <person name="Kendall Baker"/>
            <person name="Tom Barker"/>
            <person name="Leah Catchpole"/>
            <person name="Alex Durrant"/>
            <person name="Karim Gharbi"/>
            <person name="Naomi Irish"/>
            <person name="Gemy Kaithakottil"/>
            <person name="Debby Ku"/>
            <person name="Aaliyah Providence"/>
            <person name="Felix Shaw"/>
            <person name="David Swarbreck"/>
            <person name="Chris Watkins"/>
            <person name="Ann M. McCartney"/>
            <person name="Giulio Formenti"/>
            <person name="Alice Mouton"/>
            <person name="Noel Vella"/>
            <person name="Bjorn M von Reumont"/>
            <person name="Adriana Vella"/>
            <person name="Wilfried Haerty"/>
        </authorList>
    </citation>
    <scope>NUCLEOTIDE SEQUENCE [LARGE SCALE GENOMIC DNA]</scope>
</reference>
<keyword evidence="6 8" id="KW-0472">Membrane</keyword>
<dbReference type="PANTHER" id="PTHR31759:SF1">
    <property type="entry name" value="COILED-COIL DOMAIN-CONTAINING PROTEIN 167"/>
    <property type="match status" value="1"/>
</dbReference>
<evidence type="ECO:0000256" key="3">
    <source>
        <dbReference type="ARBA" id="ARBA00022692"/>
    </source>
</evidence>
<evidence type="ECO:0000256" key="4">
    <source>
        <dbReference type="ARBA" id="ARBA00022989"/>
    </source>
</evidence>
<evidence type="ECO:0000313" key="9">
    <source>
        <dbReference type="EMBL" id="CAL7935806.1"/>
    </source>
</evidence>
<dbReference type="Proteomes" id="UP001642520">
    <property type="component" value="Unassembled WGS sequence"/>
</dbReference>
<sequence>MTQDVSIMTKIQKVEDTLNESMYKLDVLKKRLKTKLLTMETREEMEMKLEQIKEVLEQNEAKLKSLRRQNTKSFMLAASLIFCCFLLYGLYLMFYGTI</sequence>
<protein>
    <recommendedName>
        <fullName evidence="2">Coiled-coil domain-containing protein 167</fullName>
    </recommendedName>
</protein>
<comment type="caution">
    <text evidence="9">The sequence shown here is derived from an EMBL/GenBank/DDBJ whole genome shotgun (WGS) entry which is preliminary data.</text>
</comment>
<evidence type="ECO:0000256" key="2">
    <source>
        <dbReference type="ARBA" id="ARBA00022350"/>
    </source>
</evidence>
<proteinExistence type="predicted"/>
<evidence type="ECO:0000256" key="5">
    <source>
        <dbReference type="ARBA" id="ARBA00023054"/>
    </source>
</evidence>
<keyword evidence="4 8" id="KW-1133">Transmembrane helix</keyword>
<dbReference type="EMBL" id="CAXAJV020001286">
    <property type="protein sequence ID" value="CAL7935806.1"/>
    <property type="molecule type" value="Genomic_DNA"/>
</dbReference>
<organism evidence="9 10">
    <name type="scientific">Xylocopa violacea</name>
    <name type="common">Violet carpenter bee</name>
    <name type="synonym">Apis violacea</name>
    <dbReference type="NCBI Taxonomy" id="135666"/>
    <lineage>
        <taxon>Eukaryota</taxon>
        <taxon>Metazoa</taxon>
        <taxon>Ecdysozoa</taxon>
        <taxon>Arthropoda</taxon>
        <taxon>Hexapoda</taxon>
        <taxon>Insecta</taxon>
        <taxon>Pterygota</taxon>
        <taxon>Neoptera</taxon>
        <taxon>Endopterygota</taxon>
        <taxon>Hymenoptera</taxon>
        <taxon>Apocrita</taxon>
        <taxon>Aculeata</taxon>
        <taxon>Apoidea</taxon>
        <taxon>Anthophila</taxon>
        <taxon>Apidae</taxon>
        <taxon>Xylocopa</taxon>
        <taxon>Xylocopa</taxon>
    </lineage>
</organism>
<evidence type="ECO:0000313" key="10">
    <source>
        <dbReference type="Proteomes" id="UP001642520"/>
    </source>
</evidence>
<feature type="coiled-coil region" evidence="7">
    <location>
        <begin position="11"/>
        <end position="69"/>
    </location>
</feature>
<evidence type="ECO:0000256" key="1">
    <source>
        <dbReference type="ARBA" id="ARBA00004167"/>
    </source>
</evidence>
<keyword evidence="10" id="KW-1185">Reference proteome</keyword>
<feature type="transmembrane region" description="Helical" evidence="8">
    <location>
        <begin position="74"/>
        <end position="94"/>
    </location>
</feature>
<comment type="subcellular location">
    <subcellularLocation>
        <location evidence="1">Membrane</location>
        <topology evidence="1">Single-pass membrane protein</topology>
    </subcellularLocation>
</comment>
<keyword evidence="5 7" id="KW-0175">Coiled coil</keyword>
<keyword evidence="3 8" id="KW-0812">Transmembrane</keyword>
<accession>A0ABP1N834</accession>
<evidence type="ECO:0000256" key="6">
    <source>
        <dbReference type="ARBA" id="ARBA00023136"/>
    </source>
</evidence>
<name>A0ABP1N834_XYLVO</name>